<evidence type="ECO:0000256" key="6">
    <source>
        <dbReference type="ARBA" id="ARBA00022989"/>
    </source>
</evidence>
<evidence type="ECO:0000313" key="13">
    <source>
        <dbReference type="Proteomes" id="UP001431783"/>
    </source>
</evidence>
<keyword evidence="13" id="KW-1185">Reference proteome</keyword>
<dbReference type="InterPro" id="IPR005606">
    <property type="entry name" value="Sec20"/>
</dbReference>
<proteinExistence type="inferred from homology"/>
<evidence type="ECO:0000256" key="3">
    <source>
        <dbReference type="ARBA" id="ARBA00022692"/>
    </source>
</evidence>
<keyword evidence="3 10" id="KW-0812">Transmembrane</keyword>
<reference evidence="12 13" key="1">
    <citation type="submission" date="2023-03" db="EMBL/GenBank/DDBJ databases">
        <title>Genome insight into feeding habits of ladybird beetles.</title>
        <authorList>
            <person name="Li H.-S."/>
            <person name="Huang Y.-H."/>
            <person name="Pang H."/>
        </authorList>
    </citation>
    <scope>NUCLEOTIDE SEQUENCE [LARGE SCALE GENOMIC DNA]</scope>
    <source>
        <strain evidence="12">SYSU_2023b</strain>
        <tissue evidence="12">Whole body</tissue>
    </source>
</reference>
<comment type="subcellular location">
    <subcellularLocation>
        <location evidence="1">Endoplasmic reticulum membrane</location>
        <topology evidence="1">Single-pass type IV membrane protein</topology>
    </subcellularLocation>
</comment>
<keyword evidence="5" id="KW-0931">ER-Golgi transport</keyword>
<evidence type="ECO:0000256" key="7">
    <source>
        <dbReference type="ARBA" id="ARBA00023054"/>
    </source>
</evidence>
<evidence type="ECO:0000259" key="11">
    <source>
        <dbReference type="Pfam" id="PF03908"/>
    </source>
</evidence>
<comment type="caution">
    <text evidence="12">The sequence shown here is derived from an EMBL/GenBank/DDBJ whole genome shotgun (WGS) entry which is preliminary data.</text>
</comment>
<feature type="transmembrane region" description="Helical" evidence="10">
    <location>
        <begin position="202"/>
        <end position="219"/>
    </location>
</feature>
<protein>
    <recommendedName>
        <fullName evidence="11">Sec20 C-terminal domain-containing protein</fullName>
    </recommendedName>
</protein>
<gene>
    <name evidence="12" type="ORF">WA026_008447</name>
</gene>
<dbReference type="AlphaFoldDB" id="A0AAW1UHD8"/>
<keyword evidence="2" id="KW-0813">Transport</keyword>
<evidence type="ECO:0000256" key="2">
    <source>
        <dbReference type="ARBA" id="ARBA00022448"/>
    </source>
</evidence>
<keyword evidence="7" id="KW-0175">Coiled coil</keyword>
<dbReference type="GO" id="GO:0006890">
    <property type="term" value="P:retrograde vesicle-mediated transport, Golgi to endoplasmic reticulum"/>
    <property type="evidence" value="ECO:0007669"/>
    <property type="project" value="InterPro"/>
</dbReference>
<dbReference type="InterPro" id="IPR056173">
    <property type="entry name" value="Sec20_C"/>
</dbReference>
<sequence length="224" mass="25512">MDTTRIELEGLRKNITEHSLQIKAIIQDINACGGPLSELHKLNSLGRSKIALFREFVDSFEDIAKESRDVSLLKEVMLHKEQLASSMNLFKRANIKSMLQIEKDSKEQLLKKTEESVLRQRAQKRDKESLVKQSSNITDQLLSISRQLADTTKQSAYTLDSLLTSSDNVSGTQEELKVTGNSITQSGKLLAKYGRREFTDKILVCFAFLFFLACVFYIVQKRLF</sequence>
<dbReference type="PANTHER" id="PTHR12825">
    <property type="entry name" value="BNIP1-RELATED"/>
    <property type="match status" value="1"/>
</dbReference>
<evidence type="ECO:0000256" key="9">
    <source>
        <dbReference type="ARBA" id="ARBA00037934"/>
    </source>
</evidence>
<dbReference type="Pfam" id="PF03908">
    <property type="entry name" value="Sec20"/>
    <property type="match status" value="1"/>
</dbReference>
<dbReference type="Proteomes" id="UP001431783">
    <property type="component" value="Unassembled WGS sequence"/>
</dbReference>
<name>A0AAW1UHD8_9CUCU</name>
<comment type="similarity">
    <text evidence="9">Belongs to the SEC20 family.</text>
</comment>
<evidence type="ECO:0000256" key="5">
    <source>
        <dbReference type="ARBA" id="ARBA00022892"/>
    </source>
</evidence>
<evidence type="ECO:0000256" key="10">
    <source>
        <dbReference type="SAM" id="Phobius"/>
    </source>
</evidence>
<feature type="domain" description="Sec20 C-terminal" evidence="11">
    <location>
        <begin position="133"/>
        <end position="223"/>
    </location>
</feature>
<dbReference type="PANTHER" id="PTHR12825:SF0">
    <property type="entry name" value="VESICLE TRANSPORT PROTEIN SEC20"/>
    <property type="match status" value="1"/>
</dbReference>
<keyword evidence="4" id="KW-0256">Endoplasmic reticulum</keyword>
<keyword evidence="8 10" id="KW-0472">Membrane</keyword>
<organism evidence="12 13">
    <name type="scientific">Henosepilachna vigintioctopunctata</name>
    <dbReference type="NCBI Taxonomy" id="420089"/>
    <lineage>
        <taxon>Eukaryota</taxon>
        <taxon>Metazoa</taxon>
        <taxon>Ecdysozoa</taxon>
        <taxon>Arthropoda</taxon>
        <taxon>Hexapoda</taxon>
        <taxon>Insecta</taxon>
        <taxon>Pterygota</taxon>
        <taxon>Neoptera</taxon>
        <taxon>Endopterygota</taxon>
        <taxon>Coleoptera</taxon>
        <taxon>Polyphaga</taxon>
        <taxon>Cucujiformia</taxon>
        <taxon>Coccinelloidea</taxon>
        <taxon>Coccinellidae</taxon>
        <taxon>Epilachninae</taxon>
        <taxon>Epilachnini</taxon>
        <taxon>Henosepilachna</taxon>
    </lineage>
</organism>
<dbReference type="GO" id="GO:0031201">
    <property type="term" value="C:SNARE complex"/>
    <property type="evidence" value="ECO:0007669"/>
    <property type="project" value="TreeGrafter"/>
</dbReference>
<evidence type="ECO:0000313" key="12">
    <source>
        <dbReference type="EMBL" id="KAK9879937.1"/>
    </source>
</evidence>
<dbReference type="EMBL" id="JARQZJ010000063">
    <property type="protein sequence ID" value="KAK9879937.1"/>
    <property type="molecule type" value="Genomic_DNA"/>
</dbReference>
<evidence type="ECO:0000256" key="1">
    <source>
        <dbReference type="ARBA" id="ARBA00004163"/>
    </source>
</evidence>
<evidence type="ECO:0000256" key="4">
    <source>
        <dbReference type="ARBA" id="ARBA00022824"/>
    </source>
</evidence>
<dbReference type="GO" id="GO:0005484">
    <property type="term" value="F:SNAP receptor activity"/>
    <property type="evidence" value="ECO:0007669"/>
    <property type="project" value="InterPro"/>
</dbReference>
<keyword evidence="6 10" id="KW-1133">Transmembrane helix</keyword>
<dbReference type="CDD" id="cd15865">
    <property type="entry name" value="SNARE_SEC20"/>
    <property type="match status" value="1"/>
</dbReference>
<evidence type="ECO:0000256" key="8">
    <source>
        <dbReference type="ARBA" id="ARBA00023136"/>
    </source>
</evidence>
<dbReference type="GO" id="GO:0005789">
    <property type="term" value="C:endoplasmic reticulum membrane"/>
    <property type="evidence" value="ECO:0007669"/>
    <property type="project" value="UniProtKB-SubCell"/>
</dbReference>
<accession>A0AAW1UHD8</accession>